<accession>A0ABT4XIG6</accession>
<name>A0ABT4XIG6_9PSED</name>
<dbReference type="RefSeq" id="WP_271348880.1">
    <property type="nucleotide sequence ID" value="NZ_JAQJZJ010000008.1"/>
</dbReference>
<reference evidence="3 4" key="1">
    <citation type="submission" date="2023-01" db="EMBL/GenBank/DDBJ databases">
        <title>Pseudomonas SA3-5T sp. nov., isolated from tidal flat sediment.</title>
        <authorList>
            <person name="Kim H.S."/>
            <person name="Kim J.-S."/>
            <person name="Suh M.K."/>
            <person name="Eom M.K."/>
            <person name="Lee J.-S."/>
        </authorList>
    </citation>
    <scope>NUCLEOTIDE SEQUENCE [LARGE SCALE GENOMIC DNA]</scope>
    <source>
        <strain evidence="3 4">SA3-5</strain>
    </source>
</reference>
<dbReference type="Pfam" id="PF12697">
    <property type="entry name" value="Abhydrolase_6"/>
    <property type="match status" value="1"/>
</dbReference>
<feature type="domain" description="AB hydrolase-1" evidence="2">
    <location>
        <begin position="33"/>
        <end position="272"/>
    </location>
</feature>
<dbReference type="PANTHER" id="PTHR46118:SF4">
    <property type="entry name" value="PROTEIN ABHD11"/>
    <property type="match status" value="1"/>
</dbReference>
<keyword evidence="4" id="KW-1185">Reference proteome</keyword>
<dbReference type="GO" id="GO:0016787">
    <property type="term" value="F:hydrolase activity"/>
    <property type="evidence" value="ECO:0007669"/>
    <property type="project" value="UniProtKB-KW"/>
</dbReference>
<dbReference type="SUPFAM" id="SSF53474">
    <property type="entry name" value="alpha/beta-Hydrolases"/>
    <property type="match status" value="1"/>
</dbReference>
<dbReference type="PANTHER" id="PTHR46118">
    <property type="entry name" value="PROTEIN ABHD11"/>
    <property type="match status" value="1"/>
</dbReference>
<protein>
    <submittedName>
        <fullName evidence="3">Alpha/beta hydrolase</fullName>
    </submittedName>
</protein>
<organism evidence="3 4">
    <name type="scientific">Pseudomonas aestuarii</name>
    <dbReference type="NCBI Taxonomy" id="3018340"/>
    <lineage>
        <taxon>Bacteria</taxon>
        <taxon>Pseudomonadati</taxon>
        <taxon>Pseudomonadota</taxon>
        <taxon>Gammaproteobacteria</taxon>
        <taxon>Pseudomonadales</taxon>
        <taxon>Pseudomonadaceae</taxon>
        <taxon>Pseudomonas</taxon>
    </lineage>
</organism>
<comment type="caution">
    <text evidence="3">The sequence shown here is derived from an EMBL/GenBank/DDBJ whole genome shotgun (WGS) entry which is preliminary data.</text>
</comment>
<keyword evidence="1 3" id="KW-0378">Hydrolase</keyword>
<evidence type="ECO:0000256" key="1">
    <source>
        <dbReference type="ARBA" id="ARBA00022801"/>
    </source>
</evidence>
<dbReference type="InterPro" id="IPR000073">
    <property type="entry name" value="AB_hydrolase_1"/>
</dbReference>
<dbReference type="EMBL" id="JAQJZJ010000008">
    <property type="protein sequence ID" value="MDA7088011.1"/>
    <property type="molecule type" value="Genomic_DNA"/>
</dbReference>
<proteinExistence type="predicted"/>
<dbReference type="InterPro" id="IPR029058">
    <property type="entry name" value="AB_hydrolase_fold"/>
</dbReference>
<dbReference type="Proteomes" id="UP001212042">
    <property type="component" value="Unassembled WGS sequence"/>
</dbReference>
<sequence>MSSHSGVSRLPANAHWQHFSHEGEAAHFYHANGFPLSVYEPLLTRLSARLAISGLACRATWPGIGQPPRRRDWQLYADDLIDFIEHHYRRPIIGIGHSLGATSTILAAAKRPELFKALVLIEPAMVSPGLARLARCLPKALMQRTEPARSTLAKTDRWPSREAFLQQCQQTRGYRRFGQETLQALARHAVVEAPDGQVQLAFPKHWEAHNYTQPPNVMAQLERLPMPCVAIRGKPSVFFTEQLWQEWQRRCPRTHFEQDLDHGHLLPLENPAGCQQLIERGLARIGALRPTA</sequence>
<evidence type="ECO:0000313" key="3">
    <source>
        <dbReference type="EMBL" id="MDA7088011.1"/>
    </source>
</evidence>
<gene>
    <name evidence="3" type="ORF">PH586_16595</name>
</gene>
<evidence type="ECO:0000313" key="4">
    <source>
        <dbReference type="Proteomes" id="UP001212042"/>
    </source>
</evidence>
<evidence type="ECO:0000259" key="2">
    <source>
        <dbReference type="Pfam" id="PF12697"/>
    </source>
</evidence>
<dbReference type="Gene3D" id="3.40.50.1820">
    <property type="entry name" value="alpha/beta hydrolase"/>
    <property type="match status" value="1"/>
</dbReference>